<organism evidence="1 2">
    <name type="scientific">Cristinia sonorae</name>
    <dbReference type="NCBI Taxonomy" id="1940300"/>
    <lineage>
        <taxon>Eukaryota</taxon>
        <taxon>Fungi</taxon>
        <taxon>Dikarya</taxon>
        <taxon>Basidiomycota</taxon>
        <taxon>Agaricomycotina</taxon>
        <taxon>Agaricomycetes</taxon>
        <taxon>Agaricomycetidae</taxon>
        <taxon>Agaricales</taxon>
        <taxon>Pleurotineae</taxon>
        <taxon>Stephanosporaceae</taxon>
        <taxon>Cristinia</taxon>
    </lineage>
</organism>
<dbReference type="InterPro" id="IPR009100">
    <property type="entry name" value="AcylCoA_DH/oxidase_NM_dom_sf"/>
</dbReference>
<comment type="caution">
    <text evidence="1">The sequence shown here is derived from an EMBL/GenBank/DDBJ whole genome shotgun (WGS) entry which is preliminary data.</text>
</comment>
<dbReference type="GO" id="GO:0005777">
    <property type="term" value="C:peroxisome"/>
    <property type="evidence" value="ECO:0007669"/>
    <property type="project" value="InterPro"/>
</dbReference>
<reference evidence="1" key="1">
    <citation type="journal article" date="2021" name="New Phytol.">
        <title>Evolutionary innovations through gain and loss of genes in the ectomycorrhizal Boletales.</title>
        <authorList>
            <person name="Wu G."/>
            <person name="Miyauchi S."/>
            <person name="Morin E."/>
            <person name="Kuo A."/>
            <person name="Drula E."/>
            <person name="Varga T."/>
            <person name="Kohler A."/>
            <person name="Feng B."/>
            <person name="Cao Y."/>
            <person name="Lipzen A."/>
            <person name="Daum C."/>
            <person name="Hundley H."/>
            <person name="Pangilinan J."/>
            <person name="Johnson J."/>
            <person name="Barry K."/>
            <person name="LaButti K."/>
            <person name="Ng V."/>
            <person name="Ahrendt S."/>
            <person name="Min B."/>
            <person name="Choi I.G."/>
            <person name="Park H."/>
            <person name="Plett J.M."/>
            <person name="Magnuson J."/>
            <person name="Spatafora J.W."/>
            <person name="Nagy L.G."/>
            <person name="Henrissat B."/>
            <person name="Grigoriev I.V."/>
            <person name="Yang Z.L."/>
            <person name="Xu J."/>
            <person name="Martin F.M."/>
        </authorList>
    </citation>
    <scope>NUCLEOTIDE SEQUENCE</scope>
    <source>
        <strain evidence="1">KKN 215</strain>
    </source>
</reference>
<dbReference type="EMBL" id="JAEVFJ010000008">
    <property type="protein sequence ID" value="KAH8102913.1"/>
    <property type="molecule type" value="Genomic_DNA"/>
</dbReference>
<accession>A0A8K0US70</accession>
<dbReference type="AlphaFoldDB" id="A0A8K0US70"/>
<dbReference type="PANTHER" id="PTHR10909">
    <property type="entry name" value="ELECTRON TRANSPORT OXIDOREDUCTASE"/>
    <property type="match status" value="1"/>
</dbReference>
<dbReference type="GO" id="GO:0003997">
    <property type="term" value="F:acyl-CoA oxidase activity"/>
    <property type="evidence" value="ECO:0007669"/>
    <property type="project" value="InterPro"/>
</dbReference>
<keyword evidence="2" id="KW-1185">Reference proteome</keyword>
<evidence type="ECO:0008006" key="3">
    <source>
        <dbReference type="Google" id="ProtNLM"/>
    </source>
</evidence>
<dbReference type="Proteomes" id="UP000813824">
    <property type="component" value="Unassembled WGS sequence"/>
</dbReference>
<dbReference type="InterPro" id="IPR046373">
    <property type="entry name" value="Acyl-CoA_Oxase/DH_mid-dom_sf"/>
</dbReference>
<dbReference type="InterPro" id="IPR012258">
    <property type="entry name" value="Acyl-CoA_oxidase"/>
</dbReference>
<dbReference type="SUPFAM" id="SSF47203">
    <property type="entry name" value="Acyl-CoA dehydrogenase C-terminal domain-like"/>
    <property type="match status" value="1"/>
</dbReference>
<dbReference type="GO" id="GO:0005504">
    <property type="term" value="F:fatty acid binding"/>
    <property type="evidence" value="ECO:0007669"/>
    <property type="project" value="TreeGrafter"/>
</dbReference>
<dbReference type="PANTHER" id="PTHR10909:SF382">
    <property type="entry name" value="ACYL-COENZYME A OXIDASE"/>
    <property type="match status" value="1"/>
</dbReference>
<dbReference type="OrthoDB" id="538336at2759"/>
<name>A0A8K0US70_9AGAR</name>
<dbReference type="InterPro" id="IPR036250">
    <property type="entry name" value="AcylCo_DH-like_C"/>
</dbReference>
<protein>
    <recommendedName>
        <fullName evidence="3">Acyl-CoA oxidase</fullName>
    </recommendedName>
</protein>
<dbReference type="SUPFAM" id="SSF56645">
    <property type="entry name" value="Acyl-CoA dehydrogenase NM domain-like"/>
    <property type="match status" value="1"/>
</dbReference>
<dbReference type="Gene3D" id="2.40.110.10">
    <property type="entry name" value="Butyryl-CoA Dehydrogenase, subunit A, domain 2"/>
    <property type="match status" value="1"/>
</dbReference>
<dbReference type="GO" id="GO:0071949">
    <property type="term" value="F:FAD binding"/>
    <property type="evidence" value="ECO:0007669"/>
    <property type="project" value="InterPro"/>
</dbReference>
<dbReference type="GO" id="GO:0055088">
    <property type="term" value="P:lipid homeostasis"/>
    <property type="evidence" value="ECO:0007669"/>
    <property type="project" value="TreeGrafter"/>
</dbReference>
<dbReference type="Gene3D" id="1.20.140.10">
    <property type="entry name" value="Butyryl-CoA Dehydrogenase, subunit A, domain 3"/>
    <property type="match status" value="1"/>
</dbReference>
<dbReference type="GO" id="GO:0033540">
    <property type="term" value="P:fatty acid beta-oxidation using acyl-CoA oxidase"/>
    <property type="evidence" value="ECO:0007669"/>
    <property type="project" value="TreeGrafter"/>
</dbReference>
<sequence>MANKLYEHPLFRIRHELLSPEDRIQVTYERAKLVVKTWNLSPQDIANCSRRFWEHQQDPVFGVDPALTNIMTCHINLFLGTLIPLLPQKPHLKPLVEKALKAEILGNMFLSELGHGLDIGRLETVATNVDGGFILNTPCNSATKFMAPTLPLDGIARWGIVLSRLVIEGEDRGVHPFLVQTSDEKRMLPGVTNRCLPLRSGSMLDYSLTSFDNVFLPETAFLGHSLERPKDPRTQLHSYIWRIPVGTCAIGMPAVLSCKLLARIAADYSLRRTVGGQGGQTVPIISFRTQSLPVAHTVAIAHVLSAWMHHVVDYFVDKNTSYDARTALGTVFKATVNRLVTHCAKELGERLGAQGLFPQNHLGIMDTDIKGTTISEGDVTVICIRLFTEVLLGRRQLPSPAHTNTLLFKRYDAYLTSNRHLMSSFKNGHRDVRFNNLVLPQCDPGIRALGHALAYSAAQDAGLPQSLLDLFEIAVIKLDSGWFAEHAGVTEAVRITKEDEAAGRVLHDLQKHVDDLNIRPWVASPLISDEKWDWWLDEVRRDNASFAGGLLKRSERLEAMLSRL</sequence>
<evidence type="ECO:0000313" key="1">
    <source>
        <dbReference type="EMBL" id="KAH8102913.1"/>
    </source>
</evidence>
<evidence type="ECO:0000313" key="2">
    <source>
        <dbReference type="Proteomes" id="UP000813824"/>
    </source>
</evidence>
<gene>
    <name evidence="1" type="ORF">BXZ70DRAFT_758724</name>
</gene>
<proteinExistence type="predicted"/>